<evidence type="ECO:0000256" key="3">
    <source>
        <dbReference type="ARBA" id="ARBA00022801"/>
    </source>
</evidence>
<dbReference type="SUPFAM" id="SSF54975">
    <property type="entry name" value="Acylphosphatase/BLUF domain-like"/>
    <property type="match status" value="1"/>
</dbReference>
<reference evidence="8 9" key="1">
    <citation type="journal article" date="2017" name="Gigascience">
        <title>Draft genome of the honey bee ectoparasitic mite, Tropilaelaps mercedesae, is shaped by the parasitic life history.</title>
        <authorList>
            <person name="Dong X."/>
            <person name="Armstrong S.D."/>
            <person name="Xia D."/>
            <person name="Makepeace B.L."/>
            <person name="Darby A.C."/>
            <person name="Kadowaki T."/>
        </authorList>
    </citation>
    <scope>NUCLEOTIDE SEQUENCE [LARGE SCALE GENOMIC DNA]</scope>
    <source>
        <strain evidence="8">Wuxi-XJTLU</strain>
    </source>
</reference>
<feature type="active site" evidence="5">
    <location>
        <position position="20"/>
    </location>
</feature>
<dbReference type="GO" id="GO:0003998">
    <property type="term" value="F:acylphosphatase activity"/>
    <property type="evidence" value="ECO:0007669"/>
    <property type="project" value="UniProtKB-EC"/>
</dbReference>
<feature type="domain" description="Acylphosphatase-like" evidence="7">
    <location>
        <begin position="5"/>
        <end position="95"/>
    </location>
</feature>
<gene>
    <name evidence="8" type="ORF">BIW11_05503</name>
</gene>
<dbReference type="InParanoid" id="A0A1V9Y237"/>
<accession>A0A1V9Y237</accession>
<organism evidence="8 9">
    <name type="scientific">Tropilaelaps mercedesae</name>
    <dbReference type="NCBI Taxonomy" id="418985"/>
    <lineage>
        <taxon>Eukaryota</taxon>
        <taxon>Metazoa</taxon>
        <taxon>Ecdysozoa</taxon>
        <taxon>Arthropoda</taxon>
        <taxon>Chelicerata</taxon>
        <taxon>Arachnida</taxon>
        <taxon>Acari</taxon>
        <taxon>Parasitiformes</taxon>
        <taxon>Mesostigmata</taxon>
        <taxon>Gamasina</taxon>
        <taxon>Dermanyssoidea</taxon>
        <taxon>Laelapidae</taxon>
        <taxon>Tropilaelaps</taxon>
    </lineage>
</organism>
<evidence type="ECO:0000256" key="2">
    <source>
        <dbReference type="ARBA" id="ARBA00012150"/>
    </source>
</evidence>
<evidence type="ECO:0000313" key="8">
    <source>
        <dbReference type="EMBL" id="OQR79771.1"/>
    </source>
</evidence>
<dbReference type="EC" id="3.6.1.7" evidence="2 5"/>
<dbReference type="InterPro" id="IPR001792">
    <property type="entry name" value="Acylphosphatase-like_dom"/>
</dbReference>
<proteinExistence type="inferred from homology"/>
<keyword evidence="9" id="KW-1185">Reference proteome</keyword>
<name>A0A1V9Y237_9ACAR</name>
<evidence type="ECO:0000256" key="4">
    <source>
        <dbReference type="ARBA" id="ARBA00047645"/>
    </source>
</evidence>
<protein>
    <recommendedName>
        <fullName evidence="2 5">acylphosphatase</fullName>
        <ecNumber evidence="2 5">3.6.1.7</ecNumber>
    </recommendedName>
</protein>
<keyword evidence="3 5" id="KW-0378">Hydrolase</keyword>
<dbReference type="Pfam" id="PF00708">
    <property type="entry name" value="Acylphosphatase"/>
    <property type="match status" value="1"/>
</dbReference>
<dbReference type="PROSITE" id="PS51160">
    <property type="entry name" value="ACYLPHOSPHATASE_3"/>
    <property type="match status" value="1"/>
</dbReference>
<evidence type="ECO:0000256" key="1">
    <source>
        <dbReference type="ARBA" id="ARBA00005614"/>
    </source>
</evidence>
<dbReference type="Gene3D" id="3.30.70.100">
    <property type="match status" value="1"/>
</dbReference>
<dbReference type="InterPro" id="IPR020456">
    <property type="entry name" value="Acylphosphatase"/>
</dbReference>
<comment type="similarity">
    <text evidence="1 6">Belongs to the acylphosphatase family.</text>
</comment>
<dbReference type="InterPro" id="IPR036046">
    <property type="entry name" value="Acylphosphatase-like_dom_sf"/>
</dbReference>
<sequence>MTYRAVSFECFGRVQGVFFRKYTQEHAASLGVVGWIRNTSRNTTEGEIQGPADAVNKMKTWLQTKGSPSSIIERAEFANEREIQHLEFDSFKIRKDK</sequence>
<comment type="caution">
    <text evidence="8">The sequence shown here is derived from an EMBL/GenBank/DDBJ whole genome shotgun (WGS) entry which is preliminary data.</text>
</comment>
<dbReference type="AlphaFoldDB" id="A0A1V9Y237"/>
<dbReference type="FunFam" id="3.30.70.100:FF:000011">
    <property type="entry name" value="Acylphosphatase"/>
    <property type="match status" value="1"/>
</dbReference>
<comment type="catalytic activity">
    <reaction evidence="4 5">
        <text>an acyl phosphate + H2O = a carboxylate + phosphate + H(+)</text>
        <dbReference type="Rhea" id="RHEA:14965"/>
        <dbReference type="ChEBI" id="CHEBI:15377"/>
        <dbReference type="ChEBI" id="CHEBI:15378"/>
        <dbReference type="ChEBI" id="CHEBI:29067"/>
        <dbReference type="ChEBI" id="CHEBI:43474"/>
        <dbReference type="ChEBI" id="CHEBI:59918"/>
        <dbReference type="EC" id="3.6.1.7"/>
    </reaction>
</comment>
<dbReference type="Proteomes" id="UP000192247">
    <property type="component" value="Unassembled WGS sequence"/>
</dbReference>
<evidence type="ECO:0000259" key="7">
    <source>
        <dbReference type="PROSITE" id="PS51160"/>
    </source>
</evidence>
<evidence type="ECO:0000256" key="5">
    <source>
        <dbReference type="PROSITE-ProRule" id="PRU00520"/>
    </source>
</evidence>
<dbReference type="PRINTS" id="PR00112">
    <property type="entry name" value="ACYLPHPHTASE"/>
</dbReference>
<dbReference type="STRING" id="418985.A0A1V9Y237"/>
<feature type="active site" evidence="5">
    <location>
        <position position="38"/>
    </location>
</feature>
<evidence type="ECO:0000256" key="6">
    <source>
        <dbReference type="RuleBase" id="RU004168"/>
    </source>
</evidence>
<evidence type="ECO:0000313" key="9">
    <source>
        <dbReference type="Proteomes" id="UP000192247"/>
    </source>
</evidence>
<dbReference type="EMBL" id="MNPL01000716">
    <property type="protein sequence ID" value="OQR79771.1"/>
    <property type="molecule type" value="Genomic_DNA"/>
</dbReference>
<dbReference type="PANTHER" id="PTHR10029">
    <property type="entry name" value="ACYLPHOSPHATASE"/>
    <property type="match status" value="1"/>
</dbReference>
<dbReference type="PANTHER" id="PTHR10029:SF3">
    <property type="entry name" value="ACYLPHOSPHATASE-RELATED"/>
    <property type="match status" value="1"/>
</dbReference>
<dbReference type="FunCoup" id="A0A1V9Y237">
    <property type="interactions" value="32"/>
</dbReference>